<evidence type="ECO:0000313" key="3">
    <source>
        <dbReference type="Proteomes" id="UP001500893"/>
    </source>
</evidence>
<reference evidence="3" key="1">
    <citation type="journal article" date="2019" name="Int. J. Syst. Evol. Microbiol.">
        <title>The Global Catalogue of Microorganisms (GCM) 10K type strain sequencing project: providing services to taxonomists for standard genome sequencing and annotation.</title>
        <authorList>
            <consortium name="The Broad Institute Genomics Platform"/>
            <consortium name="The Broad Institute Genome Sequencing Center for Infectious Disease"/>
            <person name="Wu L."/>
            <person name="Ma J."/>
        </authorList>
    </citation>
    <scope>NUCLEOTIDE SEQUENCE [LARGE SCALE GENOMIC DNA]</scope>
    <source>
        <strain evidence="3">JCM 11574</strain>
    </source>
</reference>
<proteinExistence type="predicted"/>
<sequence length="185" mass="20271">MPAVLATLCLLGALAGCADRSDRIELSEDDTIKAAQLYLTDQCLARQGLTPPGSGGRPRSETEQRRVSRALYGSGPAELSLSLPTGYQVRAHTDGCLAAAQRTLYGDQRAWFHASTIVDNLEPEAAYRGVGLASVRRTHRTELADWRRMRSRALEQARDLLTRSLNRRAAPSPQGRTTVQTVRGR</sequence>
<organism evidence="2 3">
    <name type="scientific">Streptomyces rameus</name>
    <dbReference type="NCBI Taxonomy" id="68261"/>
    <lineage>
        <taxon>Bacteria</taxon>
        <taxon>Bacillati</taxon>
        <taxon>Actinomycetota</taxon>
        <taxon>Actinomycetes</taxon>
        <taxon>Kitasatosporales</taxon>
        <taxon>Streptomycetaceae</taxon>
        <taxon>Streptomyces</taxon>
    </lineage>
</organism>
<feature type="region of interest" description="Disordered" evidence="1">
    <location>
        <begin position="166"/>
        <end position="185"/>
    </location>
</feature>
<dbReference type="Proteomes" id="UP001500893">
    <property type="component" value="Unassembled WGS sequence"/>
</dbReference>
<evidence type="ECO:0008006" key="4">
    <source>
        <dbReference type="Google" id="ProtNLM"/>
    </source>
</evidence>
<protein>
    <recommendedName>
        <fullName evidence="4">Lipoprotein</fullName>
    </recommendedName>
</protein>
<gene>
    <name evidence="2" type="ORF">GCM10010521_30800</name>
</gene>
<name>A0ABP6NFG8_9ACTN</name>
<dbReference type="RefSeq" id="WP_345051560.1">
    <property type="nucleotide sequence ID" value="NZ_BAAAVM010000037.1"/>
</dbReference>
<comment type="caution">
    <text evidence="2">The sequence shown here is derived from an EMBL/GenBank/DDBJ whole genome shotgun (WGS) entry which is preliminary data.</text>
</comment>
<dbReference type="EMBL" id="BAAAVM010000037">
    <property type="protein sequence ID" value="GAA3142000.1"/>
    <property type="molecule type" value="Genomic_DNA"/>
</dbReference>
<accession>A0ABP6NFG8</accession>
<evidence type="ECO:0000313" key="2">
    <source>
        <dbReference type="EMBL" id="GAA3142000.1"/>
    </source>
</evidence>
<feature type="compositionally biased region" description="Polar residues" evidence="1">
    <location>
        <begin position="174"/>
        <end position="185"/>
    </location>
</feature>
<keyword evidence="3" id="KW-1185">Reference proteome</keyword>
<evidence type="ECO:0000256" key="1">
    <source>
        <dbReference type="SAM" id="MobiDB-lite"/>
    </source>
</evidence>